<proteinExistence type="inferred from homology"/>
<evidence type="ECO:0000256" key="4">
    <source>
        <dbReference type="ARBA" id="ARBA00022928"/>
    </source>
</evidence>
<dbReference type="PANTHER" id="PTHR12258:SF5">
    <property type="entry name" value="BCDNA.GH02250-RELATED"/>
    <property type="match status" value="1"/>
</dbReference>
<dbReference type="SUPFAM" id="SSF143724">
    <property type="entry name" value="PHP14-like"/>
    <property type="match status" value="1"/>
</dbReference>
<dbReference type="GeneID" id="111594466"/>
<dbReference type="RefSeq" id="XP_023163535.2">
    <property type="nucleotide sequence ID" value="XM_023307767.2"/>
</dbReference>
<keyword evidence="4" id="KW-0726">Sexual differentiation</keyword>
<gene>
    <name evidence="7" type="primary">LOC111594466</name>
</gene>
<accession>A0A6J1LDU9</accession>
<keyword evidence="3" id="KW-0221">Differentiation</keyword>
<dbReference type="Proteomes" id="UP000504633">
    <property type="component" value="Unplaced"/>
</dbReference>
<evidence type="ECO:0000256" key="2">
    <source>
        <dbReference type="ARBA" id="ARBA00010971"/>
    </source>
</evidence>
<evidence type="ECO:0000313" key="7">
    <source>
        <dbReference type="RefSeq" id="XP_023163535.2"/>
    </source>
</evidence>
<dbReference type="InterPro" id="IPR007702">
    <property type="entry name" value="Janus"/>
</dbReference>
<evidence type="ECO:0000256" key="3">
    <source>
        <dbReference type="ARBA" id="ARBA00022782"/>
    </source>
</evidence>
<evidence type="ECO:0000256" key="5">
    <source>
        <dbReference type="PIRSR" id="PIRSR607702-1"/>
    </source>
</evidence>
<sequence>MKMPQLILPIRNVLNNLSRNHATKTTTQNLINYPKVKLLSNGKILYLLISIYMHGETLFSRTIVHGARAKKHIYVYDNVRDELESLGLCSRALGGGIMDFDPQARTMTIQGKCETFGRADHTVTKQILLGTPKYKDYKITVGR</sequence>
<comment type="similarity">
    <text evidence="2">Belongs to the janus family.</text>
</comment>
<evidence type="ECO:0000256" key="1">
    <source>
        <dbReference type="ARBA" id="ARBA00002508"/>
    </source>
</evidence>
<comment type="function">
    <text evidence="1">JanA and janB regulate somatic sex differentiation.</text>
</comment>
<dbReference type="AlphaFoldDB" id="A0A6J1LDU9"/>
<reference evidence="7" key="1">
    <citation type="submission" date="2025-08" db="UniProtKB">
        <authorList>
            <consortium name="RefSeq"/>
        </authorList>
    </citation>
    <scope>IDENTIFICATION</scope>
    <source>
        <strain evidence="7">15085-1641.00</strain>
        <tissue evidence="7">Whole body</tissue>
    </source>
</reference>
<dbReference type="PANTHER" id="PTHR12258">
    <property type="entry name" value="JANUS-A/JANUS-B"/>
    <property type="match status" value="1"/>
</dbReference>
<dbReference type="GO" id="GO:0005829">
    <property type="term" value="C:cytosol"/>
    <property type="evidence" value="ECO:0007669"/>
    <property type="project" value="TreeGrafter"/>
</dbReference>
<dbReference type="GO" id="GO:0007548">
    <property type="term" value="P:sex differentiation"/>
    <property type="evidence" value="ECO:0007669"/>
    <property type="project" value="UniProtKB-KW"/>
</dbReference>
<protein>
    <submittedName>
        <fullName evidence="7">Sex-regulated protein janus-B-like isoform X2</fullName>
    </submittedName>
</protein>
<organism evidence="6 7">
    <name type="scientific">Drosophila hydei</name>
    <name type="common">Fruit fly</name>
    <dbReference type="NCBI Taxonomy" id="7224"/>
    <lineage>
        <taxon>Eukaryota</taxon>
        <taxon>Metazoa</taxon>
        <taxon>Ecdysozoa</taxon>
        <taxon>Arthropoda</taxon>
        <taxon>Hexapoda</taxon>
        <taxon>Insecta</taxon>
        <taxon>Pterygota</taxon>
        <taxon>Neoptera</taxon>
        <taxon>Endopterygota</taxon>
        <taxon>Diptera</taxon>
        <taxon>Brachycera</taxon>
        <taxon>Muscomorpha</taxon>
        <taxon>Ephydroidea</taxon>
        <taxon>Drosophilidae</taxon>
        <taxon>Drosophila</taxon>
    </lineage>
</organism>
<dbReference type="Gene3D" id="3.50.20.20">
    <property type="entry name" value="Janus/Ocnus"/>
    <property type="match status" value="1"/>
</dbReference>
<dbReference type="GO" id="GO:0101006">
    <property type="term" value="F:protein histidine phosphatase activity"/>
    <property type="evidence" value="ECO:0007669"/>
    <property type="project" value="TreeGrafter"/>
</dbReference>
<keyword evidence="6" id="KW-1185">Reference proteome</keyword>
<dbReference type="InterPro" id="IPR038596">
    <property type="entry name" value="Janus_sf"/>
</dbReference>
<feature type="active site" description="Proton acceptor" evidence="5">
    <location>
        <position position="72"/>
    </location>
</feature>
<evidence type="ECO:0000313" key="6">
    <source>
        <dbReference type="Proteomes" id="UP000504633"/>
    </source>
</evidence>
<dbReference type="Pfam" id="PF05005">
    <property type="entry name" value="Ocnus"/>
    <property type="match status" value="1"/>
</dbReference>
<dbReference type="OrthoDB" id="10249612at2759"/>
<dbReference type="GO" id="GO:0030154">
    <property type="term" value="P:cell differentiation"/>
    <property type="evidence" value="ECO:0007669"/>
    <property type="project" value="UniProtKB-KW"/>
</dbReference>
<name>A0A6J1LDU9_DROHY</name>